<keyword evidence="4 7" id="KW-0812">Transmembrane</keyword>
<feature type="domain" description="Mechanosensitive ion channel MscS" evidence="8">
    <location>
        <begin position="101"/>
        <end position="168"/>
    </location>
</feature>
<comment type="subcellular location">
    <subcellularLocation>
        <location evidence="7">Cell inner membrane</location>
        <topology evidence="7">Multi-pass membrane protein</topology>
    </subcellularLocation>
    <subcellularLocation>
        <location evidence="1">Cell membrane</location>
        <topology evidence="1">Multi-pass membrane protein</topology>
    </subcellularLocation>
</comment>
<keyword evidence="7" id="KW-0997">Cell inner membrane</keyword>
<dbReference type="Pfam" id="PF00924">
    <property type="entry name" value="MS_channel_2nd"/>
    <property type="match status" value="1"/>
</dbReference>
<dbReference type="PANTHER" id="PTHR30221">
    <property type="entry name" value="SMALL-CONDUCTANCE MECHANOSENSITIVE CHANNEL"/>
    <property type="match status" value="1"/>
</dbReference>
<dbReference type="InterPro" id="IPR045275">
    <property type="entry name" value="MscS_archaea/bacteria_type"/>
</dbReference>
<dbReference type="InterPro" id="IPR023408">
    <property type="entry name" value="MscS_beta-dom_sf"/>
</dbReference>
<gene>
    <name evidence="11" type="ORF">ACFQBM_10280</name>
</gene>
<dbReference type="Gene3D" id="3.30.70.100">
    <property type="match status" value="1"/>
</dbReference>
<evidence type="ECO:0000256" key="7">
    <source>
        <dbReference type="RuleBase" id="RU369025"/>
    </source>
</evidence>
<dbReference type="RefSeq" id="WP_193194513.1">
    <property type="nucleotide sequence ID" value="NZ_JACZFR010000061.1"/>
</dbReference>
<evidence type="ECO:0000256" key="6">
    <source>
        <dbReference type="ARBA" id="ARBA00023136"/>
    </source>
</evidence>
<keyword evidence="12" id="KW-1185">Reference proteome</keyword>
<dbReference type="SUPFAM" id="SSF82689">
    <property type="entry name" value="Mechanosensitive channel protein MscS (YggB), C-terminal domain"/>
    <property type="match status" value="1"/>
</dbReference>
<comment type="similarity">
    <text evidence="2 7">Belongs to the MscS (TC 1.A.23) family.</text>
</comment>
<dbReference type="InterPro" id="IPR011014">
    <property type="entry name" value="MscS_channel_TM-2"/>
</dbReference>
<evidence type="ECO:0000256" key="3">
    <source>
        <dbReference type="ARBA" id="ARBA00022475"/>
    </source>
</evidence>
<comment type="caution">
    <text evidence="11">The sequence shown here is derived from an EMBL/GenBank/DDBJ whole genome shotgun (WGS) entry which is preliminary data.</text>
</comment>
<dbReference type="Gene3D" id="2.30.30.60">
    <property type="match status" value="1"/>
</dbReference>
<feature type="transmembrane region" description="Helical" evidence="7">
    <location>
        <begin position="51"/>
        <end position="73"/>
    </location>
</feature>
<comment type="function">
    <text evidence="7">Mechanosensitive channel that participates in the regulation of osmotic pressure changes within the cell, opening in response to stretch forces in the membrane lipid bilayer, without the need for other proteins. Contributes to normal resistance to hypoosmotic shock. Forms an ion channel of 1.0 nanosiemens conductance with a slight preference for anions.</text>
</comment>
<dbReference type="InterPro" id="IPR049278">
    <property type="entry name" value="MS_channel_C"/>
</dbReference>
<dbReference type="InterPro" id="IPR010920">
    <property type="entry name" value="LSM_dom_sf"/>
</dbReference>
<proteinExistence type="inferred from homology"/>
<evidence type="ECO:0000256" key="4">
    <source>
        <dbReference type="ARBA" id="ARBA00022692"/>
    </source>
</evidence>
<feature type="transmembrane region" description="Helical" evidence="7">
    <location>
        <begin position="18"/>
        <end position="39"/>
    </location>
</feature>
<dbReference type="InterPro" id="IPR049142">
    <property type="entry name" value="MS_channel_1st"/>
</dbReference>
<dbReference type="PANTHER" id="PTHR30221:SF1">
    <property type="entry name" value="SMALL-CONDUCTANCE MECHANOSENSITIVE CHANNEL"/>
    <property type="match status" value="1"/>
</dbReference>
<comment type="caution">
    <text evidence="7">Lacks conserved residue(s) required for the propagation of feature annotation.</text>
</comment>
<dbReference type="InterPro" id="IPR006685">
    <property type="entry name" value="MscS_channel_2nd"/>
</dbReference>
<dbReference type="EMBL" id="JBHSVR010000001">
    <property type="protein sequence ID" value="MFC6633671.1"/>
    <property type="molecule type" value="Genomic_DNA"/>
</dbReference>
<dbReference type="SUPFAM" id="SSF82861">
    <property type="entry name" value="Mechanosensitive channel protein MscS (YggB), transmembrane region"/>
    <property type="match status" value="1"/>
</dbReference>
<keyword evidence="6 7" id="KW-0472">Membrane</keyword>
<dbReference type="Proteomes" id="UP001596425">
    <property type="component" value="Unassembled WGS sequence"/>
</dbReference>
<accession>A0ABW1YMD2</accession>
<reference evidence="12" key="1">
    <citation type="journal article" date="2019" name="Int. J. Syst. Evol. Microbiol.">
        <title>The Global Catalogue of Microorganisms (GCM) 10K type strain sequencing project: providing services to taxonomists for standard genome sequencing and annotation.</title>
        <authorList>
            <consortium name="The Broad Institute Genomics Platform"/>
            <consortium name="The Broad Institute Genome Sequencing Center for Infectious Disease"/>
            <person name="Wu L."/>
            <person name="Ma J."/>
        </authorList>
    </citation>
    <scope>NUCLEOTIDE SEQUENCE [LARGE SCALE GENOMIC DNA]</scope>
    <source>
        <strain evidence="12">CGMCC 1.13718</strain>
    </source>
</reference>
<keyword evidence="7" id="KW-0407">Ion channel</keyword>
<evidence type="ECO:0000313" key="11">
    <source>
        <dbReference type="EMBL" id="MFC6633671.1"/>
    </source>
</evidence>
<dbReference type="Gene3D" id="1.10.287.1260">
    <property type="match status" value="1"/>
</dbReference>
<keyword evidence="7" id="KW-0406">Ion transport</keyword>
<protein>
    <recommendedName>
        <fullName evidence="7">Small-conductance mechanosensitive channel</fullName>
    </recommendedName>
</protein>
<evidence type="ECO:0000259" key="8">
    <source>
        <dbReference type="Pfam" id="PF00924"/>
    </source>
</evidence>
<dbReference type="InterPro" id="IPR011066">
    <property type="entry name" value="MscS_channel_C_sf"/>
</dbReference>
<dbReference type="Pfam" id="PF21082">
    <property type="entry name" value="MS_channel_3rd"/>
    <property type="match status" value="1"/>
</dbReference>
<sequence length="285" mass="30973">MDFNELTKDFWPQFQSGLIALASAVLILVLTVIAARLARRGVHRLSNRLDATLIPVLSNIAVWAVYIVGLLVILDKFGVNTTSLIALLGAAGLAVGLALKDTLQNIAAGFILLGLRPFRVGETIQFGDTLGTVRQVGLFTTELDTVDGLRVSAPNSAIWGQTLINYSRNATRRMEIVASIAYGDDIETGMNVLRRLVAEEPRILADPVPSYAVRALADNSVDLHLRAWASNADYWDVYWSLMKQLKPALEAAGLSIPFPQRELHIINQAPEGRGRLGAGSDSDET</sequence>
<feature type="transmembrane region" description="Helical" evidence="7">
    <location>
        <begin position="79"/>
        <end position="99"/>
    </location>
</feature>
<evidence type="ECO:0000256" key="2">
    <source>
        <dbReference type="ARBA" id="ARBA00008017"/>
    </source>
</evidence>
<keyword evidence="3" id="KW-1003">Cell membrane</keyword>
<evidence type="ECO:0000313" key="12">
    <source>
        <dbReference type="Proteomes" id="UP001596425"/>
    </source>
</evidence>
<dbReference type="SUPFAM" id="SSF50182">
    <property type="entry name" value="Sm-like ribonucleoproteins"/>
    <property type="match status" value="1"/>
</dbReference>
<keyword evidence="7" id="KW-0813">Transport</keyword>
<feature type="domain" description="Mechanosensitive ion channel transmembrane helices 2/3" evidence="10">
    <location>
        <begin position="64"/>
        <end position="100"/>
    </location>
</feature>
<comment type="subunit">
    <text evidence="7">Homoheptamer.</text>
</comment>
<evidence type="ECO:0000256" key="1">
    <source>
        <dbReference type="ARBA" id="ARBA00004651"/>
    </source>
</evidence>
<keyword evidence="5 7" id="KW-1133">Transmembrane helix</keyword>
<evidence type="ECO:0000256" key="5">
    <source>
        <dbReference type="ARBA" id="ARBA00022989"/>
    </source>
</evidence>
<feature type="domain" description="Mechanosensitive ion channel MscS C-terminal" evidence="9">
    <location>
        <begin position="176"/>
        <end position="256"/>
    </location>
</feature>
<dbReference type="Pfam" id="PF21088">
    <property type="entry name" value="MS_channel_1st"/>
    <property type="match status" value="1"/>
</dbReference>
<organism evidence="11 12">
    <name type="scientific">Microbulbifer taiwanensis</name>
    <dbReference type="NCBI Taxonomy" id="986746"/>
    <lineage>
        <taxon>Bacteria</taxon>
        <taxon>Pseudomonadati</taxon>
        <taxon>Pseudomonadota</taxon>
        <taxon>Gammaproteobacteria</taxon>
        <taxon>Cellvibrionales</taxon>
        <taxon>Microbulbiferaceae</taxon>
        <taxon>Microbulbifer</taxon>
    </lineage>
</organism>
<evidence type="ECO:0000259" key="10">
    <source>
        <dbReference type="Pfam" id="PF21088"/>
    </source>
</evidence>
<name>A0ABW1YMD2_9GAMM</name>
<evidence type="ECO:0000259" key="9">
    <source>
        <dbReference type="Pfam" id="PF21082"/>
    </source>
</evidence>